<proteinExistence type="predicted"/>
<dbReference type="InterPro" id="IPR017853">
    <property type="entry name" value="GH"/>
</dbReference>
<keyword evidence="2" id="KW-0378">Hydrolase</keyword>
<gene>
    <name evidence="2" type="ORF">K0U00_20100</name>
</gene>
<name>A0ABS7C615_9BACL</name>
<protein>
    <submittedName>
        <fullName evidence="2">Glycosyl hydrolase</fullName>
    </submittedName>
</protein>
<keyword evidence="3" id="KW-1185">Reference proteome</keyword>
<dbReference type="InterPro" id="IPR012854">
    <property type="entry name" value="Cu_amine_oxidase-like_N"/>
</dbReference>
<dbReference type="Pfam" id="PF00704">
    <property type="entry name" value="Glyco_hydro_18"/>
    <property type="match status" value="1"/>
</dbReference>
<evidence type="ECO:0000313" key="2">
    <source>
        <dbReference type="EMBL" id="MBW7456341.1"/>
    </source>
</evidence>
<dbReference type="SUPFAM" id="SSF51445">
    <property type="entry name" value="(Trans)glycosidases"/>
    <property type="match status" value="1"/>
</dbReference>
<dbReference type="Gene3D" id="3.20.20.80">
    <property type="entry name" value="Glycosidases"/>
    <property type="match status" value="1"/>
</dbReference>
<comment type="caution">
    <text evidence="2">The sequence shown here is derived from an EMBL/GenBank/DDBJ whole genome shotgun (WGS) entry which is preliminary data.</text>
</comment>
<dbReference type="InterPro" id="IPR001223">
    <property type="entry name" value="Glyco_hydro18_cat"/>
</dbReference>
<dbReference type="Proteomes" id="UP001519887">
    <property type="component" value="Unassembled WGS sequence"/>
</dbReference>
<dbReference type="Pfam" id="PF07833">
    <property type="entry name" value="Cu_amine_oxidN1"/>
    <property type="match status" value="1"/>
</dbReference>
<dbReference type="GO" id="GO:0016787">
    <property type="term" value="F:hydrolase activity"/>
    <property type="evidence" value="ECO:0007669"/>
    <property type="project" value="UniProtKB-KW"/>
</dbReference>
<sequence length="304" mass="33247">VAPLVRNGSVLVPLSFFSSQFGASVGWDAKSRTVSIASPKEDLYTMGFYAISSFDERRFISKFDSVSFGWARIDEQGQLTLQGKDYYWPQAAGDTTPESIITGASQAGTSPELMVVATDVKGELTRLLGDPQLRSKAIDNIVALAADKQFDGITLDFEGLGLTGEASTVQQSFTEFVRLLDEQAQNRDLKLTLALHPLNGSYKGYDYKKLAAYADQFVIMAYDYSYEKGPEPLKRVDEAIHLALNQVPKDKILLGISMGSENAGTINGKIGLAKRYDLKGVALWRIGIIGDAVIQKVEQTIALK</sequence>
<dbReference type="SMART" id="SM00636">
    <property type="entry name" value="Glyco_18"/>
    <property type="match status" value="1"/>
</dbReference>
<dbReference type="InterPro" id="IPR011583">
    <property type="entry name" value="Chitinase_II/V-like_cat"/>
</dbReference>
<dbReference type="PROSITE" id="PS51910">
    <property type="entry name" value="GH18_2"/>
    <property type="match status" value="1"/>
</dbReference>
<evidence type="ECO:0000259" key="1">
    <source>
        <dbReference type="PROSITE" id="PS51910"/>
    </source>
</evidence>
<reference evidence="2 3" key="1">
    <citation type="submission" date="2021-07" db="EMBL/GenBank/DDBJ databases">
        <title>Paenibacillus radiodurans sp. nov., isolated from the southeastern edge of Tengger Desert.</title>
        <authorList>
            <person name="Zhang G."/>
        </authorList>
    </citation>
    <scope>NUCLEOTIDE SEQUENCE [LARGE SCALE GENOMIC DNA]</scope>
    <source>
        <strain evidence="2 3">CCM 7311</strain>
    </source>
</reference>
<dbReference type="EMBL" id="JAHZIK010000552">
    <property type="protein sequence ID" value="MBW7456341.1"/>
    <property type="molecule type" value="Genomic_DNA"/>
</dbReference>
<feature type="domain" description="GH18" evidence="1">
    <location>
        <begin position="31"/>
        <end position="300"/>
    </location>
</feature>
<feature type="non-terminal residue" evidence="2">
    <location>
        <position position="1"/>
    </location>
</feature>
<evidence type="ECO:0000313" key="3">
    <source>
        <dbReference type="Proteomes" id="UP001519887"/>
    </source>
</evidence>
<dbReference type="PANTHER" id="PTHR46066">
    <property type="entry name" value="CHITINASE DOMAIN-CONTAINING PROTEIN 1 FAMILY MEMBER"/>
    <property type="match status" value="1"/>
</dbReference>
<organism evidence="2 3">
    <name type="scientific">Paenibacillus sepulcri</name>
    <dbReference type="NCBI Taxonomy" id="359917"/>
    <lineage>
        <taxon>Bacteria</taxon>
        <taxon>Bacillati</taxon>
        <taxon>Bacillota</taxon>
        <taxon>Bacilli</taxon>
        <taxon>Bacillales</taxon>
        <taxon>Paenibacillaceae</taxon>
        <taxon>Paenibacillus</taxon>
    </lineage>
</organism>
<accession>A0ABS7C615</accession>
<dbReference type="PANTHER" id="PTHR46066:SF2">
    <property type="entry name" value="CHITINASE DOMAIN-CONTAINING PROTEIN 1"/>
    <property type="match status" value="1"/>
</dbReference>